<protein>
    <recommendedName>
        <fullName evidence="5">40S ribosomal protein S27</fullName>
    </recommendedName>
</protein>
<dbReference type="HAMAP" id="MF_00371">
    <property type="entry name" value="Ribosomal_eS27"/>
    <property type="match status" value="1"/>
</dbReference>
<dbReference type="Gene3D" id="2.20.25.100">
    <property type="entry name" value="Zn-binding ribosomal proteins"/>
    <property type="match status" value="1"/>
</dbReference>
<comment type="similarity">
    <text evidence="1 5">Belongs to the eukaryotic ribosomal protein eS27 family.</text>
</comment>
<dbReference type="OrthoDB" id="5567124at2759"/>
<evidence type="ECO:0000256" key="1">
    <source>
        <dbReference type="ARBA" id="ARBA00010919"/>
    </source>
</evidence>
<dbReference type="Pfam" id="PF01667">
    <property type="entry name" value="Ribosomal_S27e"/>
    <property type="match status" value="1"/>
</dbReference>
<keyword evidence="4 5" id="KW-0687">Ribonucleoprotein</keyword>
<dbReference type="FunFam" id="2.20.25.100:FF:000001">
    <property type="entry name" value="40S ribosomal protein S27"/>
    <property type="match status" value="1"/>
</dbReference>
<organism evidence="6 7">
    <name type="scientific">Candida metapsilosis</name>
    <dbReference type="NCBI Taxonomy" id="273372"/>
    <lineage>
        <taxon>Eukaryota</taxon>
        <taxon>Fungi</taxon>
        <taxon>Dikarya</taxon>
        <taxon>Ascomycota</taxon>
        <taxon>Saccharomycotina</taxon>
        <taxon>Pichiomycetes</taxon>
        <taxon>Debaryomycetaceae</taxon>
        <taxon>Candida/Lodderomyces clade</taxon>
        <taxon>Candida</taxon>
    </lineage>
</organism>
<dbReference type="Proteomes" id="UP000669133">
    <property type="component" value="Unassembled WGS sequence"/>
</dbReference>
<reference evidence="6 7" key="1">
    <citation type="submission" date="2020-12" db="EMBL/GenBank/DDBJ databases">
        <title>Effect of drift, selection, and recombination on the evolution of hybrid genomes in Candida yeast pathogens.</title>
        <authorList>
            <person name="Mixao V."/>
            <person name="Ksiezopolska E."/>
            <person name="Saus E."/>
            <person name="Boekhout T."/>
            <person name="Gacser A."/>
            <person name="Gabaldon T."/>
        </authorList>
    </citation>
    <scope>NUCLEOTIDE SEQUENCE [LARGE SCALE GENOMIC DNA]</scope>
    <source>
        <strain evidence="6 7">BP57</strain>
    </source>
</reference>
<evidence type="ECO:0000256" key="4">
    <source>
        <dbReference type="ARBA" id="ARBA00023274"/>
    </source>
</evidence>
<dbReference type="RefSeq" id="XP_067551025.1">
    <property type="nucleotide sequence ID" value="XM_067689702.1"/>
</dbReference>
<comment type="cofactor">
    <cofactor evidence="5">
        <name>Zn(2+)</name>
        <dbReference type="ChEBI" id="CHEBI:29105"/>
    </cofactor>
    <text evidence="5">Binds 1 zinc ion per subunit.</text>
</comment>
<dbReference type="GO" id="GO:0022627">
    <property type="term" value="C:cytosolic small ribosomal subunit"/>
    <property type="evidence" value="ECO:0007669"/>
    <property type="project" value="UniProtKB-ARBA"/>
</dbReference>
<evidence type="ECO:0000256" key="5">
    <source>
        <dbReference type="RuleBase" id="RU000671"/>
    </source>
</evidence>
<keyword evidence="5" id="KW-0479">Metal-binding</keyword>
<accession>A0A8H8DDG7</accession>
<dbReference type="InterPro" id="IPR011332">
    <property type="entry name" value="Ribosomal_zn-bd"/>
</dbReference>
<dbReference type="GO" id="GO:0008270">
    <property type="term" value="F:zinc ion binding"/>
    <property type="evidence" value="ECO:0007669"/>
    <property type="project" value="UniProtKB-KW"/>
</dbReference>
<keyword evidence="7" id="KW-1185">Reference proteome</keyword>
<dbReference type="InterPro" id="IPR000592">
    <property type="entry name" value="Ribosomal_eS27"/>
</dbReference>
<dbReference type="GeneID" id="93649631"/>
<name>A0A8H8DDG7_9ASCO</name>
<dbReference type="InterPro" id="IPR023407">
    <property type="entry name" value="Ribosomal_eS27_Zn-bd_dom_sf"/>
</dbReference>
<dbReference type="GO" id="GO:0003735">
    <property type="term" value="F:structural constituent of ribosome"/>
    <property type="evidence" value="ECO:0007669"/>
    <property type="project" value="InterPro"/>
</dbReference>
<keyword evidence="3 5" id="KW-0689">Ribosomal protein</keyword>
<keyword evidence="5" id="KW-0863">Zinc-finger</keyword>
<evidence type="ECO:0000313" key="7">
    <source>
        <dbReference type="Proteomes" id="UP000669133"/>
    </source>
</evidence>
<dbReference type="GO" id="GO:0006412">
    <property type="term" value="P:translation"/>
    <property type="evidence" value="ECO:0007669"/>
    <property type="project" value="InterPro"/>
</dbReference>
<dbReference type="SUPFAM" id="SSF57829">
    <property type="entry name" value="Zn-binding ribosomal proteins"/>
    <property type="match status" value="1"/>
</dbReference>
<sequence>MVLVQDLLHPNQETEQHTYKLKKLVQEPNSYFIDIKCPGCFNIATVFSHAQTAIACEKCSNLLCTPTGGKAKLAEGSSFRRK</sequence>
<comment type="caution">
    <text evidence="6">The sequence shown here is derived from an EMBL/GenBank/DDBJ whole genome shotgun (WGS) entry which is preliminary data.</text>
</comment>
<evidence type="ECO:0000313" key="6">
    <source>
        <dbReference type="EMBL" id="KAG5421909.1"/>
    </source>
</evidence>
<dbReference type="AlphaFoldDB" id="A0A8H8DDG7"/>
<dbReference type="EMBL" id="JAEOAQ010000001">
    <property type="protein sequence ID" value="KAG5421909.1"/>
    <property type="molecule type" value="Genomic_DNA"/>
</dbReference>
<gene>
    <name evidence="6" type="ORF">I9W82_001002</name>
</gene>
<dbReference type="PROSITE" id="PS01168">
    <property type="entry name" value="RIBOSOMAL_S27E"/>
    <property type="match status" value="1"/>
</dbReference>
<evidence type="ECO:0000256" key="2">
    <source>
        <dbReference type="ARBA" id="ARBA00022833"/>
    </source>
</evidence>
<evidence type="ECO:0000256" key="3">
    <source>
        <dbReference type="ARBA" id="ARBA00022980"/>
    </source>
</evidence>
<keyword evidence="2 5" id="KW-0862">Zinc</keyword>
<dbReference type="PANTHER" id="PTHR11594">
    <property type="entry name" value="40S RIBOSOMAL PROTEIN S27"/>
    <property type="match status" value="1"/>
</dbReference>
<proteinExistence type="inferred from homology"/>